<sequence length="48" mass="5008">MTDRKSSPNGSSGRQWADLALDGGTGVLIAFAKAAPMRGRDGTIVMGW</sequence>
<dbReference type="Proteomes" id="UP001239462">
    <property type="component" value="Unassembled WGS sequence"/>
</dbReference>
<keyword evidence="2" id="KW-1185">Reference proteome</keyword>
<gene>
    <name evidence="1" type="ORF">QTN89_18205</name>
</gene>
<dbReference type="RefSeq" id="WP_289164842.1">
    <property type="nucleotide sequence ID" value="NZ_JASZZN010000013.1"/>
</dbReference>
<accession>A0ABT7PLL0</accession>
<reference evidence="1 2" key="1">
    <citation type="submission" date="2023-06" db="EMBL/GenBank/DDBJ databases">
        <title>Roseiconus lacunae JC819 isolated from Gulf of Mannar region, Tamil Nadu.</title>
        <authorList>
            <person name="Pk S."/>
            <person name="Ch S."/>
            <person name="Ch V.R."/>
        </authorList>
    </citation>
    <scope>NUCLEOTIDE SEQUENCE [LARGE SCALE GENOMIC DNA]</scope>
    <source>
        <strain evidence="1 2">JC819</strain>
    </source>
</reference>
<evidence type="ECO:0000313" key="1">
    <source>
        <dbReference type="EMBL" id="MDM4017387.1"/>
    </source>
</evidence>
<protein>
    <submittedName>
        <fullName evidence="1">Uncharacterized protein</fullName>
    </submittedName>
</protein>
<comment type="caution">
    <text evidence="1">The sequence shown here is derived from an EMBL/GenBank/DDBJ whole genome shotgun (WGS) entry which is preliminary data.</text>
</comment>
<proteinExistence type="predicted"/>
<evidence type="ECO:0000313" key="2">
    <source>
        <dbReference type="Proteomes" id="UP001239462"/>
    </source>
</evidence>
<name>A0ABT7PLL0_9BACT</name>
<organism evidence="1 2">
    <name type="scientific">Roseiconus lacunae</name>
    <dbReference type="NCBI Taxonomy" id="2605694"/>
    <lineage>
        <taxon>Bacteria</taxon>
        <taxon>Pseudomonadati</taxon>
        <taxon>Planctomycetota</taxon>
        <taxon>Planctomycetia</taxon>
        <taxon>Pirellulales</taxon>
        <taxon>Pirellulaceae</taxon>
        <taxon>Roseiconus</taxon>
    </lineage>
</organism>
<dbReference type="EMBL" id="JASZZN010000013">
    <property type="protein sequence ID" value="MDM4017387.1"/>
    <property type="molecule type" value="Genomic_DNA"/>
</dbReference>